<dbReference type="CDD" id="cd00063">
    <property type="entry name" value="FN3"/>
    <property type="match status" value="1"/>
</dbReference>
<sequence>MGKIIRKKIHGMSWWSKASLVLLFTLVTSVFMYQGWYKPIQAAAGVSYLGMSSATGTSTTLSVAAPAGLQAGDLMVVSITNRTTSTTLPTMGSTGWTQLHPLVLRTSSTYRRSNSAYKVATAADVGATYSVYGGSGTIAANIYAFRGVDPSNPIDASSGKANTTASSTLSANTITTTAANDVVVFLGQVAETTSVNFSNWATANIAAANWTAIDNTGSTSGSNGAAYATKAAAGVVGAGTATLSTSYINGGVLIALRPIAIVNPAVTGLSTSSMTQGSGPTTVTITGTGFQDGATVAVSGTGVTAGTVSYVSATSLTVPLTVAADAAAGARTLTVTNPDTGFGTTTFTVNSAPAPTVLSTSPAFMIQGAGPTTVTIAGSNFQSGSTVAFSGTGITLGAVTYVDPATLTVPVTVAVGATLGGRDVTVTLPGGVSGTGTALFTVNSPCAAGQPTALNHGAETTNSVPLTWTPGANTNYSIVFRDGVQIATNVPAGSYTDNTVSPGTSYSYTVTGYNTAGSCQSAPSAATTAVTLAQAPVAPAVSNVGSGTQLLVAVNPDANSATTQYAIRINGGAYANQYVQSGGTVGATAAWLTQAGWGAKTISGLTSGTPYTFDVKARNAALVETGFGPSSAATPKIALSSNITSCAGCHGNPPADGTGRNVPAGQFKGSHAKHTGIVACSACHKDNGVSPAGNKHSDGIIDIASPLRQIAGESYGQTSHAVSETPTFASCTTYCHSQGTSKTSQPSESRTTLSAPAVTLVWGTGTSTCASCHGAPPAYANGATTWGAAKANAHGGATHASKTCDYCHTSVTYSGGVYTANTQHANGAYDIQPSFGYTYAATGGTCATSGCHVSIAWNGKLGCIDCHSAPITRKYGRPNAQLAGVTNEFGKVWGHKKQGRGAVTDADCIVCHLEGSFSTQKASTTYHQNGNIDLRDPDVEGETPITNVSGLNGGAFTFQRFTTSYVAGTRFTDGHTRDTVDNVITQKFCLKCHDSNGALNTTARSGVSPTQYLPFGTGALNNVTYYTLGLSAGVAGGIVNVDSQFAVTNSSRHPVKGPFSAGFPGTGRLAAPYNNFTRTAGTLANSVVLNCFDCHNQPSPNPLLTTRTVTAHGNADTIRGTATIAPATTPSTTNRVTLCVICHTGYDSNTGQDHGTSGTGTTATAVSGGVLDRSEKVSFLRYGCNVCHSSGLNPARQRPIRGEDAHGFNALRDQSGSTNLTPTSRWATGANKRPYAFIRNATYLRNHSPKSIAGVSYSAECDMGGANGDGNSICKSIGAETYSTSGGVY</sequence>
<dbReference type="SMART" id="SM00060">
    <property type="entry name" value="FN3"/>
    <property type="match status" value="2"/>
</dbReference>
<organism evidence="2">
    <name type="scientific">Geobacter sp. (strain M21)</name>
    <dbReference type="NCBI Taxonomy" id="443144"/>
    <lineage>
        <taxon>Bacteria</taxon>
        <taxon>Pseudomonadati</taxon>
        <taxon>Thermodesulfobacteriota</taxon>
        <taxon>Desulfuromonadia</taxon>
        <taxon>Geobacterales</taxon>
        <taxon>Geobacteraceae</taxon>
        <taxon>Geobacter</taxon>
    </lineage>
</organism>
<dbReference type="HOGENOM" id="CLU_259910_0_0_7"/>
<dbReference type="SUPFAM" id="SSF49265">
    <property type="entry name" value="Fibronectin type III"/>
    <property type="match status" value="1"/>
</dbReference>
<dbReference type="OrthoDB" id="5396053at2"/>
<dbReference type="PROSITE" id="PS50853">
    <property type="entry name" value="FN3"/>
    <property type="match status" value="1"/>
</dbReference>
<protein>
    <recommendedName>
        <fullName evidence="1">Fibronectin type-III domain-containing protein</fullName>
    </recommendedName>
</protein>
<dbReference type="InterPro" id="IPR014756">
    <property type="entry name" value="Ig_E-set"/>
</dbReference>
<dbReference type="eggNOG" id="COG3391">
    <property type="taxonomic scope" value="Bacteria"/>
</dbReference>
<dbReference type="Gene3D" id="2.60.40.10">
    <property type="entry name" value="Immunoglobulins"/>
    <property type="match status" value="3"/>
</dbReference>
<dbReference type="KEGG" id="gem:GM21_3540"/>
<dbReference type="SUPFAM" id="SSF81296">
    <property type="entry name" value="E set domains"/>
    <property type="match status" value="2"/>
</dbReference>
<evidence type="ECO:0000313" key="2">
    <source>
        <dbReference type="EMBL" id="ACT19561.1"/>
    </source>
</evidence>
<dbReference type="STRING" id="443144.GM21_3540"/>
<name>C6E609_GEOSM</name>
<evidence type="ECO:0000259" key="1">
    <source>
        <dbReference type="PROSITE" id="PS50853"/>
    </source>
</evidence>
<dbReference type="Pfam" id="PF01833">
    <property type="entry name" value="TIG"/>
    <property type="match status" value="1"/>
</dbReference>
<feature type="domain" description="Fibronectin type-III" evidence="1">
    <location>
        <begin position="450"/>
        <end position="534"/>
    </location>
</feature>
<dbReference type="InterPro" id="IPR036116">
    <property type="entry name" value="FN3_sf"/>
</dbReference>
<dbReference type="CDD" id="cd08168">
    <property type="entry name" value="Cytochrom_C3"/>
    <property type="match status" value="1"/>
</dbReference>
<dbReference type="SUPFAM" id="SSF48695">
    <property type="entry name" value="Multiheme cytochromes"/>
    <property type="match status" value="2"/>
</dbReference>
<dbReference type="InterPro" id="IPR002909">
    <property type="entry name" value="IPT_dom"/>
</dbReference>
<dbReference type="EMBL" id="CP001661">
    <property type="protein sequence ID" value="ACT19561.1"/>
    <property type="molecule type" value="Genomic_DNA"/>
</dbReference>
<reference evidence="2" key="1">
    <citation type="submission" date="2009-07" db="EMBL/GenBank/DDBJ databases">
        <title>Complete sequence of Geobacter sp. M21.</title>
        <authorList>
            <consortium name="US DOE Joint Genome Institute"/>
            <person name="Lucas S."/>
            <person name="Copeland A."/>
            <person name="Lapidus A."/>
            <person name="Glavina del Rio T."/>
            <person name="Dalin E."/>
            <person name="Tice H."/>
            <person name="Bruce D."/>
            <person name="Goodwin L."/>
            <person name="Pitluck S."/>
            <person name="Saunders E."/>
            <person name="Brettin T."/>
            <person name="Detter J.C."/>
            <person name="Han C."/>
            <person name="Larimer F."/>
            <person name="Land M."/>
            <person name="Hauser L."/>
            <person name="Kyrpides N."/>
            <person name="Ovchinnikova G."/>
            <person name="Lovley D."/>
        </authorList>
    </citation>
    <scope>NUCLEOTIDE SEQUENCE [LARGE SCALE GENOMIC DNA]</scope>
    <source>
        <strain evidence="2">M21</strain>
    </source>
</reference>
<accession>C6E609</accession>
<dbReference type="InterPro" id="IPR013783">
    <property type="entry name" value="Ig-like_fold"/>
</dbReference>
<dbReference type="InterPro" id="IPR003961">
    <property type="entry name" value="FN3_dom"/>
</dbReference>
<proteinExistence type="predicted"/>
<gene>
    <name evidence="2" type="ordered locus">GM21_3540</name>
</gene>
<dbReference type="InterPro" id="IPR036280">
    <property type="entry name" value="Multihaem_cyt_sf"/>
</dbReference>